<keyword evidence="2" id="KW-1185">Reference proteome</keyword>
<dbReference type="AlphaFoldDB" id="A0A6S7K9E5"/>
<reference evidence="1" key="1">
    <citation type="submission" date="2020-04" db="EMBL/GenBank/DDBJ databases">
        <authorList>
            <person name="Alioto T."/>
            <person name="Alioto T."/>
            <person name="Gomez Garrido J."/>
        </authorList>
    </citation>
    <scope>NUCLEOTIDE SEQUENCE</scope>
    <source>
        <strain evidence="1">A484AB</strain>
    </source>
</reference>
<evidence type="ECO:0000313" key="2">
    <source>
        <dbReference type="Proteomes" id="UP001152795"/>
    </source>
</evidence>
<proteinExistence type="predicted"/>
<gene>
    <name evidence="1" type="ORF">PACLA_8A088274</name>
</gene>
<comment type="caution">
    <text evidence="1">The sequence shown here is derived from an EMBL/GenBank/DDBJ whole genome shotgun (WGS) entry which is preliminary data.</text>
</comment>
<protein>
    <submittedName>
        <fullName evidence="1">Uncharacterized protein</fullName>
    </submittedName>
</protein>
<feature type="non-terminal residue" evidence="1">
    <location>
        <position position="145"/>
    </location>
</feature>
<evidence type="ECO:0000313" key="1">
    <source>
        <dbReference type="EMBL" id="CAB4038590.1"/>
    </source>
</evidence>
<sequence>TFISTILQFYREQSSNRLLVYHWLLALPLLHFLRRESKPFEDVICDKSIDFSKWKWWGLGKLPCRSIQSHIIASEAIAMLKNLESVFDMDRLLKRTFLILCPVEIYVYLLKTGSFSYLELCITLRKLLPDKTSGSYTQGFVSALN</sequence>
<organism evidence="1 2">
    <name type="scientific">Paramuricea clavata</name>
    <name type="common">Red gorgonian</name>
    <name type="synonym">Violescent sea-whip</name>
    <dbReference type="NCBI Taxonomy" id="317549"/>
    <lineage>
        <taxon>Eukaryota</taxon>
        <taxon>Metazoa</taxon>
        <taxon>Cnidaria</taxon>
        <taxon>Anthozoa</taxon>
        <taxon>Octocorallia</taxon>
        <taxon>Malacalcyonacea</taxon>
        <taxon>Plexauridae</taxon>
        <taxon>Paramuricea</taxon>
    </lineage>
</organism>
<accession>A0A6S7K9E5</accession>
<dbReference type="EMBL" id="CACRXK020024376">
    <property type="protein sequence ID" value="CAB4038590.1"/>
    <property type="molecule type" value="Genomic_DNA"/>
</dbReference>
<dbReference type="Proteomes" id="UP001152795">
    <property type="component" value="Unassembled WGS sequence"/>
</dbReference>
<name>A0A6S7K9E5_PARCT</name>
<dbReference type="OrthoDB" id="5976613at2759"/>